<protein>
    <submittedName>
        <fullName evidence="2">Phosphatidylglycerol phospholipase C</fullName>
    </submittedName>
</protein>
<dbReference type="Gene3D" id="3.20.20.190">
    <property type="entry name" value="Phosphatidylinositol (PI) phosphodiesterase"/>
    <property type="match status" value="1"/>
</dbReference>
<organism evidence="2 3">
    <name type="scientific">Lachnellula suecica</name>
    <dbReference type="NCBI Taxonomy" id="602035"/>
    <lineage>
        <taxon>Eukaryota</taxon>
        <taxon>Fungi</taxon>
        <taxon>Dikarya</taxon>
        <taxon>Ascomycota</taxon>
        <taxon>Pezizomycotina</taxon>
        <taxon>Leotiomycetes</taxon>
        <taxon>Helotiales</taxon>
        <taxon>Lachnaceae</taxon>
        <taxon>Lachnellula</taxon>
    </lineage>
</organism>
<dbReference type="EMBL" id="QGMK01000073">
    <property type="protein sequence ID" value="TVY84567.1"/>
    <property type="molecule type" value="Genomic_DNA"/>
</dbReference>
<comment type="caution">
    <text evidence="2">The sequence shown here is derived from an EMBL/GenBank/DDBJ whole genome shotgun (WGS) entry which is preliminary data.</text>
</comment>
<evidence type="ECO:0000259" key="1">
    <source>
        <dbReference type="PROSITE" id="PS51704"/>
    </source>
</evidence>
<name>A0A8T9CJA5_9HELO</name>
<dbReference type="InterPro" id="IPR017946">
    <property type="entry name" value="PLC-like_Pdiesterase_TIM-brl"/>
</dbReference>
<dbReference type="GO" id="GO:0008081">
    <property type="term" value="F:phosphoric diester hydrolase activity"/>
    <property type="evidence" value="ECO:0007669"/>
    <property type="project" value="InterPro"/>
</dbReference>
<reference evidence="2 3" key="1">
    <citation type="submission" date="2018-05" db="EMBL/GenBank/DDBJ databases">
        <title>Genome sequencing and assembly of the regulated plant pathogen Lachnellula willkommii and related sister species for the development of diagnostic species identification markers.</title>
        <authorList>
            <person name="Giroux E."/>
            <person name="Bilodeau G."/>
        </authorList>
    </citation>
    <scope>NUCLEOTIDE SEQUENCE [LARGE SCALE GENOMIC DNA]</scope>
    <source>
        <strain evidence="2 3">CBS 268.59</strain>
    </source>
</reference>
<gene>
    <name evidence="2" type="ORF">LSUE1_G002753</name>
</gene>
<feature type="domain" description="GP-PDE" evidence="1">
    <location>
        <begin position="31"/>
        <end position="91"/>
    </location>
</feature>
<dbReference type="PANTHER" id="PTHR46211:SF14">
    <property type="entry name" value="GLYCEROPHOSPHODIESTER PHOSPHODIESTERASE"/>
    <property type="match status" value="1"/>
</dbReference>
<evidence type="ECO:0000313" key="2">
    <source>
        <dbReference type="EMBL" id="TVY84567.1"/>
    </source>
</evidence>
<sequence length="91" mass="10120">MAESVPLLDVRKTTPRSPFTFAKDAPRGRRPQAIAHRGYKDTNPENTMKAFEGAVEIGAHIIETDLHLTKDGVVVLSHVSFLKFLENGFKT</sequence>
<evidence type="ECO:0000313" key="3">
    <source>
        <dbReference type="Proteomes" id="UP000469558"/>
    </source>
</evidence>
<dbReference type="SUPFAM" id="SSF51695">
    <property type="entry name" value="PLC-like phosphodiesterases"/>
    <property type="match status" value="1"/>
</dbReference>
<dbReference type="AlphaFoldDB" id="A0A8T9CJA5"/>
<accession>A0A8T9CJA5</accession>
<dbReference type="OrthoDB" id="1058301at2759"/>
<dbReference type="PANTHER" id="PTHR46211">
    <property type="entry name" value="GLYCEROPHOSPHORYL DIESTER PHOSPHODIESTERASE"/>
    <property type="match status" value="1"/>
</dbReference>
<dbReference type="InterPro" id="IPR030395">
    <property type="entry name" value="GP_PDE_dom"/>
</dbReference>
<keyword evidence="3" id="KW-1185">Reference proteome</keyword>
<dbReference type="GO" id="GO:0006629">
    <property type="term" value="P:lipid metabolic process"/>
    <property type="evidence" value="ECO:0007669"/>
    <property type="project" value="InterPro"/>
</dbReference>
<dbReference type="Proteomes" id="UP000469558">
    <property type="component" value="Unassembled WGS sequence"/>
</dbReference>
<dbReference type="PROSITE" id="PS51704">
    <property type="entry name" value="GP_PDE"/>
    <property type="match status" value="1"/>
</dbReference>
<proteinExistence type="predicted"/>
<dbReference type="Pfam" id="PF03009">
    <property type="entry name" value="GDPD"/>
    <property type="match status" value="1"/>
</dbReference>